<keyword evidence="10" id="KW-0472">Membrane</keyword>
<keyword evidence="5" id="KW-0812">Transmembrane</keyword>
<dbReference type="GO" id="GO:0005886">
    <property type="term" value="C:plasma membrane"/>
    <property type="evidence" value="ECO:0007669"/>
    <property type="project" value="UniProtKB-SubCell"/>
</dbReference>
<evidence type="ECO:0000256" key="9">
    <source>
        <dbReference type="ARBA" id="ARBA00023065"/>
    </source>
</evidence>
<dbReference type="Proteomes" id="UP000189670">
    <property type="component" value="Unassembled WGS sequence"/>
</dbReference>
<dbReference type="PANTHER" id="PTHR43520:SF5">
    <property type="entry name" value="CATION-TRANSPORTING P-TYPE ATPASE-RELATED"/>
    <property type="match status" value="1"/>
</dbReference>
<evidence type="ECO:0000313" key="11">
    <source>
        <dbReference type="EMBL" id="ETR73420.1"/>
    </source>
</evidence>
<keyword evidence="4" id="KW-0597">Phosphoprotein</keyword>
<keyword evidence="2" id="KW-0813">Transport</keyword>
<organism evidence="11 12">
    <name type="scientific">Candidatus Magnetoglobus multicellularis str. Araruama</name>
    <dbReference type="NCBI Taxonomy" id="890399"/>
    <lineage>
        <taxon>Bacteria</taxon>
        <taxon>Pseudomonadati</taxon>
        <taxon>Thermodesulfobacteriota</taxon>
        <taxon>Desulfobacteria</taxon>
        <taxon>Desulfobacterales</taxon>
        <taxon>Desulfobacteraceae</taxon>
        <taxon>Candidatus Magnetoglobus</taxon>
    </lineage>
</organism>
<dbReference type="AlphaFoldDB" id="A0A1V1PF45"/>
<keyword evidence="8" id="KW-1133">Transmembrane helix</keyword>
<keyword evidence="9" id="KW-0406">Ion transport</keyword>
<reference evidence="12" key="1">
    <citation type="submission" date="2012-11" db="EMBL/GenBank/DDBJ databases">
        <authorList>
            <person name="Lucero-Rivera Y.E."/>
            <person name="Tovar-Ramirez D."/>
        </authorList>
    </citation>
    <scope>NUCLEOTIDE SEQUENCE [LARGE SCALE GENOMIC DNA]</scope>
    <source>
        <strain evidence="12">Araruama</strain>
    </source>
</reference>
<proteinExistence type="predicted"/>
<evidence type="ECO:0000256" key="2">
    <source>
        <dbReference type="ARBA" id="ARBA00022448"/>
    </source>
</evidence>
<dbReference type="Pfam" id="PF00702">
    <property type="entry name" value="Hydrolase"/>
    <property type="match status" value="1"/>
</dbReference>
<dbReference type="PANTHER" id="PTHR43520">
    <property type="entry name" value="ATP7, ISOFORM B"/>
    <property type="match status" value="1"/>
</dbReference>
<dbReference type="InterPro" id="IPR023299">
    <property type="entry name" value="ATPase_P-typ_cyto_dom_N"/>
</dbReference>
<dbReference type="GO" id="GO:0055070">
    <property type="term" value="P:copper ion homeostasis"/>
    <property type="evidence" value="ECO:0007669"/>
    <property type="project" value="TreeGrafter"/>
</dbReference>
<dbReference type="EMBL" id="ATBP01000061">
    <property type="protein sequence ID" value="ETR73420.1"/>
    <property type="molecule type" value="Genomic_DNA"/>
</dbReference>
<dbReference type="Gene3D" id="3.40.50.1000">
    <property type="entry name" value="HAD superfamily/HAD-like"/>
    <property type="match status" value="1"/>
</dbReference>
<comment type="caution">
    <text evidence="11">The sequence shown here is derived from an EMBL/GenBank/DDBJ whole genome shotgun (WGS) entry which is preliminary data.</text>
</comment>
<dbReference type="GO" id="GO:0016887">
    <property type="term" value="F:ATP hydrolysis activity"/>
    <property type="evidence" value="ECO:0007669"/>
    <property type="project" value="InterPro"/>
</dbReference>
<dbReference type="InterPro" id="IPR023214">
    <property type="entry name" value="HAD_sf"/>
</dbReference>
<evidence type="ECO:0000256" key="1">
    <source>
        <dbReference type="ARBA" id="ARBA00004651"/>
    </source>
</evidence>
<gene>
    <name evidence="11" type="ORF">OMM_00973</name>
</gene>
<comment type="subcellular location">
    <subcellularLocation>
        <location evidence="1">Cell membrane</location>
        <topology evidence="1">Multi-pass membrane protein</topology>
    </subcellularLocation>
</comment>
<dbReference type="SUPFAM" id="SSF56784">
    <property type="entry name" value="HAD-like"/>
    <property type="match status" value="1"/>
</dbReference>
<keyword evidence="3" id="KW-1003">Cell membrane</keyword>
<protein>
    <submittedName>
        <fullName evidence="11">Uncharacterized protein</fullName>
    </submittedName>
</protein>
<dbReference type="GO" id="GO:0005524">
    <property type="term" value="F:ATP binding"/>
    <property type="evidence" value="ECO:0007669"/>
    <property type="project" value="InterPro"/>
</dbReference>
<keyword evidence="7" id="KW-1278">Translocase</keyword>
<dbReference type="InterPro" id="IPR001757">
    <property type="entry name" value="P_typ_ATPase"/>
</dbReference>
<accession>A0A1V1PF45</accession>
<dbReference type="GO" id="GO:0043682">
    <property type="term" value="F:P-type divalent copper transporter activity"/>
    <property type="evidence" value="ECO:0007669"/>
    <property type="project" value="TreeGrafter"/>
</dbReference>
<evidence type="ECO:0000256" key="5">
    <source>
        <dbReference type="ARBA" id="ARBA00022692"/>
    </source>
</evidence>
<evidence type="ECO:0000313" key="12">
    <source>
        <dbReference type="Proteomes" id="UP000189670"/>
    </source>
</evidence>
<sequence length="311" mass="34167">MFFDKTGTLTLKQPYIKKIYTVNGLDENDILCKAAAAEYRQTHPIATAILDEANKRQIIIPDISQATYQVGYGITVQLGDQHIRVGSKSFMEMENIIIPDYIQSVMSTGHEKGHSFIFIASNNYLSGAIELAPQIRHEAQQVIQQFKQISLCIISGDDETPTRKLAKKLGIDQYYAGVLPEQKADLVKQLQDQGKKVCFVGDGINDSIALKTANVSVSIQGASMVALDSAQIVLMDNSLKNLPEIFRLAHDFKKNLKKSYVTVSSLTATAVGGVFLFNFEIPTVTILSSVSLCSCLIMSLLPGVKENKQSS</sequence>
<evidence type="ECO:0000256" key="7">
    <source>
        <dbReference type="ARBA" id="ARBA00022967"/>
    </source>
</evidence>
<evidence type="ECO:0000256" key="8">
    <source>
        <dbReference type="ARBA" id="ARBA00022989"/>
    </source>
</evidence>
<dbReference type="InterPro" id="IPR036412">
    <property type="entry name" value="HAD-like_sf"/>
</dbReference>
<dbReference type="NCBIfam" id="TIGR01494">
    <property type="entry name" value="ATPase_P-type"/>
    <property type="match status" value="1"/>
</dbReference>
<name>A0A1V1PF45_9BACT</name>
<evidence type="ECO:0000256" key="10">
    <source>
        <dbReference type="ARBA" id="ARBA00023136"/>
    </source>
</evidence>
<dbReference type="Gene3D" id="3.40.1110.10">
    <property type="entry name" value="Calcium-transporting ATPase, cytoplasmic domain N"/>
    <property type="match status" value="1"/>
</dbReference>
<evidence type="ECO:0000256" key="4">
    <source>
        <dbReference type="ARBA" id="ARBA00022553"/>
    </source>
</evidence>
<dbReference type="GO" id="GO:0005507">
    <property type="term" value="F:copper ion binding"/>
    <property type="evidence" value="ECO:0007669"/>
    <property type="project" value="TreeGrafter"/>
</dbReference>
<evidence type="ECO:0000256" key="6">
    <source>
        <dbReference type="ARBA" id="ARBA00022842"/>
    </source>
</evidence>
<dbReference type="PRINTS" id="PR00119">
    <property type="entry name" value="CATATPASE"/>
</dbReference>
<keyword evidence="6" id="KW-0460">Magnesium</keyword>
<evidence type="ECO:0000256" key="3">
    <source>
        <dbReference type="ARBA" id="ARBA00022475"/>
    </source>
</evidence>